<name>A0A0M0LJI9_9BACL</name>
<accession>A0A0M0LJI9</accession>
<gene>
    <name evidence="4" type="ORF">AMD00_01525</name>
</gene>
<dbReference type="RefSeq" id="WP_053415340.1">
    <property type="nucleotide sequence ID" value="NZ_LILB01000001.1"/>
</dbReference>
<dbReference type="PANTHER" id="PTHR32022">
    <property type="entry name" value="D-GLUTAMATE CYCLASE, MITOCHONDRIAL"/>
    <property type="match status" value="1"/>
</dbReference>
<evidence type="ECO:0000313" key="4">
    <source>
        <dbReference type="EMBL" id="KOO51214.1"/>
    </source>
</evidence>
<dbReference type="PATRIC" id="fig|263475.3.peg.619"/>
<dbReference type="Gene3D" id="3.30.2040.10">
    <property type="entry name" value="PSTPO5379-like domain"/>
    <property type="match status" value="1"/>
</dbReference>
<organism evidence="4 5">
    <name type="scientific">Viridibacillus arvi</name>
    <dbReference type="NCBI Taxonomy" id="263475"/>
    <lineage>
        <taxon>Bacteria</taxon>
        <taxon>Bacillati</taxon>
        <taxon>Bacillota</taxon>
        <taxon>Bacilli</taxon>
        <taxon>Bacillales</taxon>
        <taxon>Caryophanaceae</taxon>
        <taxon>Viridibacillus</taxon>
    </lineage>
</organism>
<evidence type="ECO:0000256" key="2">
    <source>
        <dbReference type="ARBA" id="ARBA00023239"/>
    </source>
</evidence>
<reference evidence="5" key="1">
    <citation type="submission" date="2015-08" db="EMBL/GenBank/DDBJ databases">
        <title>Fjat-10028 dsm 16317.</title>
        <authorList>
            <person name="Liu B."/>
            <person name="Wang J."/>
            <person name="Zhu Y."/>
            <person name="Liu G."/>
            <person name="Chen Q."/>
            <person name="Chen Z."/>
            <person name="Lan J."/>
            <person name="Che J."/>
            <person name="Ge C."/>
            <person name="Shi H."/>
            <person name="Pan Z."/>
            <person name="Liu X."/>
        </authorList>
    </citation>
    <scope>NUCLEOTIDE SEQUENCE [LARGE SCALE GENOMIC DNA]</scope>
    <source>
        <strain evidence="5">DSM 16317</strain>
    </source>
</reference>
<protein>
    <recommendedName>
        <fullName evidence="3">Putative hydro-lyase AMD00_01525</fullName>
        <ecNumber evidence="3">4.2.1.-</ecNumber>
    </recommendedName>
</protein>
<proteinExistence type="inferred from homology"/>
<dbReference type="AlphaFoldDB" id="A0A0M0LJI9"/>
<dbReference type="GO" id="GO:0016829">
    <property type="term" value="F:lyase activity"/>
    <property type="evidence" value="ECO:0007669"/>
    <property type="project" value="UniProtKB-KW"/>
</dbReference>
<sequence length="263" mass="28960">MTQFDTMAPAAIRELIRKGELTGPTAGMAKGYTQANLVILKKEYAYDFLLFCQRNPKSCPLVDVSDIGSFTPNSIAADADIRKDIPRYRIYRDGVFTEEVTDVTDYWEDDMVCFLLGCSFTFETPLLASGIPVRHIEEGCNVPMYKTNIPCEKAGIFEGPMVVSMRPMKHADAIRAVQITSRFPDVHGAPVHIGEPSQIGITDVNTPDFGDAVTIKEDEVPVFWACGVTPQAVAMESKPAIMITHGPGCMFISDLKDDKLSVL</sequence>
<dbReference type="Pfam" id="PF07286">
    <property type="entry name" value="D-Glu_cyclase"/>
    <property type="match status" value="1"/>
</dbReference>
<dbReference type="PANTHER" id="PTHR32022:SF10">
    <property type="entry name" value="D-GLUTAMATE CYCLASE, MITOCHONDRIAL"/>
    <property type="match status" value="1"/>
</dbReference>
<dbReference type="STRING" id="263475.AMD00_01525"/>
<dbReference type="GeneID" id="301134801"/>
<dbReference type="InterPro" id="IPR009906">
    <property type="entry name" value="D-Glu_cyclase"/>
</dbReference>
<evidence type="ECO:0000256" key="1">
    <source>
        <dbReference type="ARBA" id="ARBA00007896"/>
    </source>
</evidence>
<dbReference type="OrthoDB" id="149585at2"/>
<dbReference type="InterPro" id="IPR016938">
    <property type="entry name" value="UPF0317"/>
</dbReference>
<dbReference type="SUPFAM" id="SSF160920">
    <property type="entry name" value="PSTPO5379-like"/>
    <property type="match status" value="1"/>
</dbReference>
<dbReference type="NCBIfam" id="NF003969">
    <property type="entry name" value="PRK05463.1"/>
    <property type="match status" value="1"/>
</dbReference>
<dbReference type="InterPro" id="IPR038021">
    <property type="entry name" value="Putative_hydro-lyase"/>
</dbReference>
<evidence type="ECO:0000313" key="5">
    <source>
        <dbReference type="Proteomes" id="UP000036867"/>
    </source>
</evidence>
<dbReference type="EMBL" id="LILB01000001">
    <property type="protein sequence ID" value="KOO51214.1"/>
    <property type="molecule type" value="Genomic_DNA"/>
</dbReference>
<dbReference type="Gene3D" id="3.40.1640.10">
    <property type="entry name" value="PSTPO5379-like"/>
    <property type="match status" value="1"/>
</dbReference>
<dbReference type="HAMAP" id="MF_01830">
    <property type="entry name" value="Hydro_lyase"/>
    <property type="match status" value="1"/>
</dbReference>
<dbReference type="Proteomes" id="UP000036867">
    <property type="component" value="Unassembled WGS sequence"/>
</dbReference>
<comment type="similarity">
    <text evidence="1 3">Belongs to the D-glutamate cyclase family.</text>
</comment>
<dbReference type="FunFam" id="3.30.2040.10:FF:000001">
    <property type="entry name" value="D-glutamate cyclase, mitochondrial"/>
    <property type="match status" value="1"/>
</dbReference>
<comment type="caution">
    <text evidence="4">The sequence shown here is derived from an EMBL/GenBank/DDBJ whole genome shotgun (WGS) entry which is preliminary data.</text>
</comment>
<keyword evidence="2 3" id="KW-0456">Lyase</keyword>
<evidence type="ECO:0000256" key="3">
    <source>
        <dbReference type="HAMAP-Rule" id="MF_01830"/>
    </source>
</evidence>
<dbReference type="EC" id="4.2.1.-" evidence="3"/>
<dbReference type="PIRSF" id="PIRSF029755">
    <property type="entry name" value="UCP029755"/>
    <property type="match status" value="1"/>
</dbReference>
<keyword evidence="5" id="KW-1185">Reference proteome</keyword>